<protein>
    <recommendedName>
        <fullName evidence="1">DUF4218 domain-containing protein</fullName>
    </recommendedName>
</protein>
<comment type="caution">
    <text evidence="2">The sequence shown here is derived from an EMBL/GenBank/DDBJ whole genome shotgun (WGS) entry which is preliminary data.</text>
</comment>
<name>A0AAD8MPB8_9APIA</name>
<dbReference type="Pfam" id="PF13960">
    <property type="entry name" value="DUF4218"/>
    <property type="match status" value="1"/>
</dbReference>
<reference evidence="2" key="2">
    <citation type="submission" date="2023-05" db="EMBL/GenBank/DDBJ databases">
        <authorList>
            <person name="Schelkunov M.I."/>
        </authorList>
    </citation>
    <scope>NUCLEOTIDE SEQUENCE</scope>
    <source>
        <strain evidence="2">Hsosn_3</strain>
        <tissue evidence="2">Leaf</tissue>
    </source>
</reference>
<dbReference type="PANTHER" id="PTHR48258:SF8">
    <property type="entry name" value="DUF4216 DOMAIN-CONTAINING PROTEIN"/>
    <property type="match status" value="1"/>
</dbReference>
<evidence type="ECO:0000259" key="1">
    <source>
        <dbReference type="Pfam" id="PF13960"/>
    </source>
</evidence>
<dbReference type="InterPro" id="IPR025452">
    <property type="entry name" value="DUF4218"/>
</dbReference>
<accession>A0AAD8MPB8</accession>
<dbReference type="PANTHER" id="PTHR48258">
    <property type="entry name" value="DUF4218 DOMAIN-CONTAINING PROTEIN-RELATED"/>
    <property type="match status" value="1"/>
</dbReference>
<feature type="domain" description="DUF4218" evidence="1">
    <location>
        <begin position="61"/>
        <end position="115"/>
    </location>
</feature>
<sequence>MLQFAVKKKLKPEVALPLIRLSSFLRALWSKVINLDDLKKLQQEIVEVLCRFEMIFPFEVICGPQYLQNMFPIERYLGKLKSYVLNRSRPEGSIAEGYLAEECVTFCSRFLGGDEATKKTMYCPSQVEYHIGTRRNKARIIFNLNDVDWNASHRYVLFNSRNKEVERLIKEHQALVDKTQVAETSWCRDDIPTTRVPIPDK</sequence>
<evidence type="ECO:0000313" key="2">
    <source>
        <dbReference type="EMBL" id="KAK1379804.1"/>
    </source>
</evidence>
<dbReference type="Proteomes" id="UP001237642">
    <property type="component" value="Unassembled WGS sequence"/>
</dbReference>
<reference evidence="2" key="1">
    <citation type="submission" date="2023-02" db="EMBL/GenBank/DDBJ databases">
        <title>Genome of toxic invasive species Heracleum sosnowskyi carries increased number of genes despite the absence of recent whole-genome duplications.</title>
        <authorList>
            <person name="Schelkunov M."/>
            <person name="Shtratnikova V."/>
            <person name="Makarenko M."/>
            <person name="Klepikova A."/>
            <person name="Omelchenko D."/>
            <person name="Novikova G."/>
            <person name="Obukhova E."/>
            <person name="Bogdanov V."/>
            <person name="Penin A."/>
            <person name="Logacheva M."/>
        </authorList>
    </citation>
    <scope>NUCLEOTIDE SEQUENCE</scope>
    <source>
        <strain evidence="2">Hsosn_3</strain>
        <tissue evidence="2">Leaf</tissue>
    </source>
</reference>
<dbReference type="EMBL" id="JAUIZM010000006">
    <property type="protein sequence ID" value="KAK1379804.1"/>
    <property type="molecule type" value="Genomic_DNA"/>
</dbReference>
<dbReference type="AlphaFoldDB" id="A0AAD8MPB8"/>
<organism evidence="2 3">
    <name type="scientific">Heracleum sosnowskyi</name>
    <dbReference type="NCBI Taxonomy" id="360622"/>
    <lineage>
        <taxon>Eukaryota</taxon>
        <taxon>Viridiplantae</taxon>
        <taxon>Streptophyta</taxon>
        <taxon>Embryophyta</taxon>
        <taxon>Tracheophyta</taxon>
        <taxon>Spermatophyta</taxon>
        <taxon>Magnoliopsida</taxon>
        <taxon>eudicotyledons</taxon>
        <taxon>Gunneridae</taxon>
        <taxon>Pentapetalae</taxon>
        <taxon>asterids</taxon>
        <taxon>campanulids</taxon>
        <taxon>Apiales</taxon>
        <taxon>Apiaceae</taxon>
        <taxon>Apioideae</taxon>
        <taxon>apioid superclade</taxon>
        <taxon>Tordylieae</taxon>
        <taxon>Tordyliinae</taxon>
        <taxon>Heracleum</taxon>
    </lineage>
</organism>
<keyword evidence="3" id="KW-1185">Reference proteome</keyword>
<gene>
    <name evidence="2" type="ORF">POM88_026548</name>
</gene>
<evidence type="ECO:0000313" key="3">
    <source>
        <dbReference type="Proteomes" id="UP001237642"/>
    </source>
</evidence>
<proteinExistence type="predicted"/>